<proteinExistence type="predicted"/>
<feature type="domain" description="Protein SirB1 N-terminal" evidence="1">
    <location>
        <begin position="104"/>
        <end position="227"/>
    </location>
</feature>
<dbReference type="EMBL" id="VSSQ01015478">
    <property type="protein sequence ID" value="MPM55868.1"/>
    <property type="molecule type" value="Genomic_DNA"/>
</dbReference>
<evidence type="ECO:0000313" key="2">
    <source>
        <dbReference type="EMBL" id="MPM55868.1"/>
    </source>
</evidence>
<dbReference type="Pfam" id="PF13369">
    <property type="entry name" value="Transglut_core2"/>
    <property type="match status" value="1"/>
</dbReference>
<evidence type="ECO:0000259" key="1">
    <source>
        <dbReference type="Pfam" id="PF13369"/>
    </source>
</evidence>
<sequence length="284" mass="32932">MKTDVELSSLIALYDDPDPVVRGAVIGRMLQRGEEILEPLMNLLYQSENSQKREFYTEIVNFLKQEIAMDDFSKYLTSPDPILTEGLFLASRVINYEIDRAGFEATVDEISEELRFELSDDKTAIENIEIFNYIFFRRLGFKHSDPMIEDEKYALINSVLVLKEGNPIAISLLYFMLCRKTGLPVYPLCFPGGFVPVYVDNYGKIIFYLNIFKSGAIFLEDNLKAFFGEIGMIYDRSKLNVRQDKALISIYCELLCYMYKTQSNDEKLKLSERMLEVIGEERYL</sequence>
<name>A0A645ASY0_9ZZZZ</name>
<dbReference type="InterPro" id="IPR016024">
    <property type="entry name" value="ARM-type_fold"/>
</dbReference>
<reference evidence="2" key="1">
    <citation type="submission" date="2019-08" db="EMBL/GenBank/DDBJ databases">
        <authorList>
            <person name="Kucharzyk K."/>
            <person name="Murdoch R.W."/>
            <person name="Higgins S."/>
            <person name="Loffler F."/>
        </authorList>
    </citation>
    <scope>NUCLEOTIDE SEQUENCE</scope>
</reference>
<accession>A0A645ASY0</accession>
<organism evidence="2">
    <name type="scientific">bioreactor metagenome</name>
    <dbReference type="NCBI Taxonomy" id="1076179"/>
    <lineage>
        <taxon>unclassified sequences</taxon>
        <taxon>metagenomes</taxon>
        <taxon>ecological metagenomes</taxon>
    </lineage>
</organism>
<comment type="caution">
    <text evidence="2">The sequence shown here is derived from an EMBL/GenBank/DDBJ whole genome shotgun (WGS) entry which is preliminary data.</text>
</comment>
<dbReference type="InterPro" id="IPR032698">
    <property type="entry name" value="SirB1_N"/>
</dbReference>
<dbReference type="AlphaFoldDB" id="A0A645ASY0"/>
<protein>
    <recommendedName>
        <fullName evidence="1">Protein SirB1 N-terminal domain-containing protein</fullName>
    </recommendedName>
</protein>
<dbReference type="SUPFAM" id="SSF48371">
    <property type="entry name" value="ARM repeat"/>
    <property type="match status" value="1"/>
</dbReference>
<gene>
    <name evidence="2" type="ORF">SDC9_102666</name>
</gene>